<keyword evidence="6" id="KW-1185">Reference proteome</keyword>
<dbReference type="Gene3D" id="1.10.10.10">
    <property type="entry name" value="Winged helix-like DNA-binding domain superfamily/Winged helix DNA-binding domain"/>
    <property type="match status" value="1"/>
</dbReference>
<dbReference type="CDD" id="cd07377">
    <property type="entry name" value="WHTH_GntR"/>
    <property type="match status" value="1"/>
</dbReference>
<dbReference type="PANTHER" id="PTHR43537">
    <property type="entry name" value="TRANSCRIPTIONAL REGULATOR, GNTR FAMILY"/>
    <property type="match status" value="1"/>
</dbReference>
<feature type="domain" description="HTH gntR-type" evidence="4">
    <location>
        <begin position="7"/>
        <end position="75"/>
    </location>
</feature>
<dbReference type="GO" id="GO:0003677">
    <property type="term" value="F:DNA binding"/>
    <property type="evidence" value="ECO:0007669"/>
    <property type="project" value="UniProtKB-KW"/>
</dbReference>
<dbReference type="InterPro" id="IPR036390">
    <property type="entry name" value="WH_DNA-bd_sf"/>
</dbReference>
<dbReference type="SMART" id="SM00895">
    <property type="entry name" value="FCD"/>
    <property type="match status" value="1"/>
</dbReference>
<dbReference type="AlphaFoldDB" id="A0A1U7JGU2"/>
<dbReference type="Pfam" id="PF00392">
    <property type="entry name" value="GntR"/>
    <property type="match status" value="1"/>
</dbReference>
<dbReference type="InterPro" id="IPR036388">
    <property type="entry name" value="WH-like_DNA-bd_sf"/>
</dbReference>
<dbReference type="SUPFAM" id="SSF46785">
    <property type="entry name" value="Winged helix' DNA-binding domain"/>
    <property type="match status" value="1"/>
</dbReference>
<evidence type="ECO:0000259" key="4">
    <source>
        <dbReference type="PROSITE" id="PS50949"/>
    </source>
</evidence>
<dbReference type="PANTHER" id="PTHR43537:SF5">
    <property type="entry name" value="UXU OPERON TRANSCRIPTIONAL REGULATOR"/>
    <property type="match status" value="1"/>
</dbReference>
<keyword evidence="2" id="KW-0238">DNA-binding</keyword>
<evidence type="ECO:0000313" key="6">
    <source>
        <dbReference type="Proteomes" id="UP000185783"/>
    </source>
</evidence>
<dbReference type="Pfam" id="PF07729">
    <property type="entry name" value="FCD"/>
    <property type="match status" value="1"/>
</dbReference>
<dbReference type="InterPro" id="IPR000524">
    <property type="entry name" value="Tscrpt_reg_HTH_GntR"/>
</dbReference>
<dbReference type="Gene3D" id="1.20.120.530">
    <property type="entry name" value="GntR ligand-binding domain-like"/>
    <property type="match status" value="1"/>
</dbReference>
<dbReference type="OrthoDB" id="9028214at2"/>
<evidence type="ECO:0000256" key="1">
    <source>
        <dbReference type="ARBA" id="ARBA00023015"/>
    </source>
</evidence>
<keyword evidence="3" id="KW-0804">Transcription</keyword>
<dbReference type="EMBL" id="LVVZ01000015">
    <property type="protein sequence ID" value="OKL43966.1"/>
    <property type="molecule type" value="Genomic_DNA"/>
</dbReference>
<sequence>MQTGEQKRRYQDVAQAIREDLAKGRYAVGDRLQPERQISEELGVSRSLVREAMIMLEIEGLVDVRKGSGTYVLRLPTDAPADTASAADIGPFELLQARQLIESNIAAFAATRVTKNDIMKMRRALDQERQELAEGAGGEDADELFHMLIAEATQNTALLEMMRNLWQQRKRSRMWATLHDRIFDDGYRKEWLEDHKAILTALQIKDPQEARKAMWQHLENVRARLLALSDVDDPSFDAYLFDQNPLALQP</sequence>
<evidence type="ECO:0000256" key="3">
    <source>
        <dbReference type="ARBA" id="ARBA00023163"/>
    </source>
</evidence>
<dbReference type="GO" id="GO:0003700">
    <property type="term" value="F:DNA-binding transcription factor activity"/>
    <property type="evidence" value="ECO:0007669"/>
    <property type="project" value="InterPro"/>
</dbReference>
<protein>
    <submittedName>
        <fullName evidence="5">Transcriptional regulator</fullName>
    </submittedName>
</protein>
<accession>A0A1U7JGU2</accession>
<dbReference type="SMART" id="SM00345">
    <property type="entry name" value="HTH_GNTR"/>
    <property type="match status" value="1"/>
</dbReference>
<dbReference type="InterPro" id="IPR011711">
    <property type="entry name" value="GntR_C"/>
</dbReference>
<dbReference type="STRING" id="197461.A3843_10250"/>
<organism evidence="5 6">
    <name type="scientific">Pseudovibrio exalbescens</name>
    <dbReference type="NCBI Taxonomy" id="197461"/>
    <lineage>
        <taxon>Bacteria</taxon>
        <taxon>Pseudomonadati</taxon>
        <taxon>Pseudomonadota</taxon>
        <taxon>Alphaproteobacteria</taxon>
        <taxon>Hyphomicrobiales</taxon>
        <taxon>Stappiaceae</taxon>
        <taxon>Pseudovibrio</taxon>
    </lineage>
</organism>
<name>A0A1U7JGU2_9HYPH</name>
<dbReference type="Proteomes" id="UP000185783">
    <property type="component" value="Unassembled WGS sequence"/>
</dbReference>
<dbReference type="InterPro" id="IPR008920">
    <property type="entry name" value="TF_FadR/GntR_C"/>
</dbReference>
<evidence type="ECO:0000313" key="5">
    <source>
        <dbReference type="EMBL" id="OKL43966.1"/>
    </source>
</evidence>
<keyword evidence="1" id="KW-0805">Transcription regulation</keyword>
<dbReference type="PRINTS" id="PR00035">
    <property type="entry name" value="HTHGNTR"/>
</dbReference>
<dbReference type="RefSeq" id="WP_028481233.1">
    <property type="nucleotide sequence ID" value="NZ_LVVZ01000015.1"/>
</dbReference>
<evidence type="ECO:0000256" key="2">
    <source>
        <dbReference type="ARBA" id="ARBA00023125"/>
    </source>
</evidence>
<comment type="caution">
    <text evidence="5">The sequence shown here is derived from an EMBL/GenBank/DDBJ whole genome shotgun (WGS) entry which is preliminary data.</text>
</comment>
<reference evidence="5 6" key="1">
    <citation type="submission" date="2016-03" db="EMBL/GenBank/DDBJ databases">
        <title>Genome sequence of Nesiotobacter sp. nov., a moderately halophilic alphaproteobacterium isolated from the Yellow Sea, China.</title>
        <authorList>
            <person name="Zhang G."/>
            <person name="Zhang R."/>
        </authorList>
    </citation>
    <scope>NUCLEOTIDE SEQUENCE [LARGE SCALE GENOMIC DNA]</scope>
    <source>
        <strain evidence="5 6">WB1-6</strain>
    </source>
</reference>
<gene>
    <name evidence="5" type="ORF">A3843_10250</name>
</gene>
<dbReference type="SUPFAM" id="SSF48008">
    <property type="entry name" value="GntR ligand-binding domain-like"/>
    <property type="match status" value="1"/>
</dbReference>
<dbReference type="PROSITE" id="PS50949">
    <property type="entry name" value="HTH_GNTR"/>
    <property type="match status" value="1"/>
</dbReference>
<proteinExistence type="predicted"/>